<dbReference type="AlphaFoldDB" id="A0A0F9KXH7"/>
<reference evidence="1" key="1">
    <citation type="journal article" date="2015" name="Nature">
        <title>Complex archaea that bridge the gap between prokaryotes and eukaryotes.</title>
        <authorList>
            <person name="Spang A."/>
            <person name="Saw J.H."/>
            <person name="Jorgensen S.L."/>
            <person name="Zaremba-Niedzwiedzka K."/>
            <person name="Martijn J."/>
            <person name="Lind A.E."/>
            <person name="van Eijk R."/>
            <person name="Schleper C."/>
            <person name="Guy L."/>
            <person name="Ettema T.J."/>
        </authorList>
    </citation>
    <scope>NUCLEOTIDE SEQUENCE</scope>
</reference>
<dbReference type="SUPFAM" id="SSF53067">
    <property type="entry name" value="Actin-like ATPase domain"/>
    <property type="match status" value="1"/>
</dbReference>
<evidence type="ECO:0008006" key="2">
    <source>
        <dbReference type="Google" id="ProtNLM"/>
    </source>
</evidence>
<dbReference type="EMBL" id="LAZR01013851">
    <property type="protein sequence ID" value="KKM20050.1"/>
    <property type="molecule type" value="Genomic_DNA"/>
</dbReference>
<accession>A0A0F9KXH7</accession>
<protein>
    <recommendedName>
        <fullName evidence="2">Carbohydrate kinase FGGY C-terminal domain-containing protein</fullName>
    </recommendedName>
</protein>
<feature type="non-terminal residue" evidence="1">
    <location>
        <position position="1"/>
    </location>
</feature>
<proteinExistence type="predicted"/>
<evidence type="ECO:0000313" key="1">
    <source>
        <dbReference type="EMBL" id="KKM20050.1"/>
    </source>
</evidence>
<name>A0A0F9KXH7_9ZZZZ</name>
<comment type="caution">
    <text evidence="1">The sequence shown here is derived from an EMBL/GenBank/DDBJ whole genome shotgun (WGS) entry which is preliminary data.</text>
</comment>
<sequence>DGVFMKESKGAPVGNAVVAGVGVGLFKDYHVVKQWTEIADHTTPNKVNRDLYARLYQVFSELYPRTRELFGLLAANAAIQKFRT</sequence>
<gene>
    <name evidence="1" type="ORF">LCGC14_1649480</name>
</gene>
<dbReference type="InterPro" id="IPR043129">
    <property type="entry name" value="ATPase_NBD"/>
</dbReference>
<organism evidence="1">
    <name type="scientific">marine sediment metagenome</name>
    <dbReference type="NCBI Taxonomy" id="412755"/>
    <lineage>
        <taxon>unclassified sequences</taxon>
        <taxon>metagenomes</taxon>
        <taxon>ecological metagenomes</taxon>
    </lineage>
</organism>
<dbReference type="Gene3D" id="3.30.420.40">
    <property type="match status" value="1"/>
</dbReference>